<sequence length="138" mass="15566">MGELEGVGRVDEFTGRLWNRTDIRSRKFAQVPRNVLDQRWLEYELFEKHSIHVVCQKLSQPGDNVYKDAIPSFLKSLLPQKTWTWIAMELVVPPEGLGNYSVWSTSFEDATEPAVPAADADDPTVPIPAPDAILCARL</sequence>
<dbReference type="EMBL" id="LUGG01000011">
    <property type="protein sequence ID" value="OBZ71348.1"/>
    <property type="molecule type" value="Genomic_DNA"/>
</dbReference>
<keyword evidence="3" id="KW-1185">Reference proteome</keyword>
<dbReference type="AlphaFoldDB" id="A0A1C7M3J4"/>
<protein>
    <recommendedName>
        <fullName evidence="1">Glutathione synthase substrate-binding domain-containing protein</fullName>
    </recommendedName>
</protein>
<dbReference type="Gene3D" id="3.40.50.1760">
    <property type="entry name" value="Glutathione synthase, substrate-binding domain superfamily, eukaryotic"/>
    <property type="match status" value="1"/>
</dbReference>
<name>A0A1C7M3J4_GRIFR</name>
<gene>
    <name evidence="2" type="ORF">A0H81_08842</name>
</gene>
<evidence type="ECO:0000313" key="3">
    <source>
        <dbReference type="Proteomes" id="UP000092993"/>
    </source>
</evidence>
<dbReference type="Proteomes" id="UP000092993">
    <property type="component" value="Unassembled WGS sequence"/>
</dbReference>
<evidence type="ECO:0000313" key="2">
    <source>
        <dbReference type="EMBL" id="OBZ71348.1"/>
    </source>
</evidence>
<dbReference type="OrthoDB" id="2682025at2759"/>
<accession>A0A1C7M3J4</accession>
<reference evidence="2 3" key="1">
    <citation type="submission" date="2016-03" db="EMBL/GenBank/DDBJ databases">
        <title>Whole genome sequencing of Grifola frondosa 9006-11.</title>
        <authorList>
            <person name="Min B."/>
            <person name="Park H."/>
            <person name="Kim J.-G."/>
            <person name="Cho H."/>
            <person name="Oh Y.-L."/>
            <person name="Kong W.-S."/>
            <person name="Choi I.-G."/>
        </authorList>
    </citation>
    <scope>NUCLEOTIDE SEQUENCE [LARGE SCALE GENOMIC DNA]</scope>
    <source>
        <strain evidence="2 3">9006-11</strain>
    </source>
</reference>
<proteinExistence type="predicted"/>
<dbReference type="GO" id="GO:0005524">
    <property type="term" value="F:ATP binding"/>
    <property type="evidence" value="ECO:0007669"/>
    <property type="project" value="InterPro"/>
</dbReference>
<organism evidence="2 3">
    <name type="scientific">Grifola frondosa</name>
    <name type="common">Maitake</name>
    <name type="synonym">Polyporus frondosus</name>
    <dbReference type="NCBI Taxonomy" id="5627"/>
    <lineage>
        <taxon>Eukaryota</taxon>
        <taxon>Fungi</taxon>
        <taxon>Dikarya</taxon>
        <taxon>Basidiomycota</taxon>
        <taxon>Agaricomycotina</taxon>
        <taxon>Agaricomycetes</taxon>
        <taxon>Polyporales</taxon>
        <taxon>Grifolaceae</taxon>
        <taxon>Grifola</taxon>
    </lineage>
</organism>
<dbReference type="Pfam" id="PF03199">
    <property type="entry name" value="GSH_synthase"/>
    <property type="match status" value="1"/>
</dbReference>
<comment type="caution">
    <text evidence="2">The sequence shown here is derived from an EMBL/GenBank/DDBJ whole genome shotgun (WGS) entry which is preliminary data.</text>
</comment>
<evidence type="ECO:0000259" key="1">
    <source>
        <dbReference type="Pfam" id="PF03199"/>
    </source>
</evidence>
<dbReference type="GO" id="GO:0004363">
    <property type="term" value="F:glutathione synthase activity"/>
    <property type="evidence" value="ECO:0007669"/>
    <property type="project" value="InterPro"/>
</dbReference>
<dbReference type="InterPro" id="IPR004887">
    <property type="entry name" value="GSH_synth_subst-bd"/>
</dbReference>
<feature type="domain" description="Glutathione synthase substrate-binding" evidence="1">
    <location>
        <begin position="32"/>
        <end position="60"/>
    </location>
</feature>
<dbReference type="InterPro" id="IPR037013">
    <property type="entry name" value="GSH-S_sub-bd_sf"/>
</dbReference>